<protein>
    <submittedName>
        <fullName evidence="2">Uncharacterized protein</fullName>
    </submittedName>
</protein>
<dbReference type="AlphaFoldDB" id="A0A0F3NU79"/>
<feature type="region of interest" description="Disordered" evidence="1">
    <location>
        <begin position="1"/>
        <end position="39"/>
    </location>
</feature>
<comment type="caution">
    <text evidence="2">The sequence shown here is derived from an EMBL/GenBank/DDBJ whole genome shotgun (WGS) entry which is preliminary data.</text>
</comment>
<evidence type="ECO:0000313" key="2">
    <source>
        <dbReference type="EMBL" id="KJV71321.1"/>
    </source>
</evidence>
<accession>A0A0F3NU79</accession>
<dbReference type="Proteomes" id="UP000033671">
    <property type="component" value="Unassembled WGS sequence"/>
</dbReference>
<sequence>MSQDKEHYNLTGESPVMEGKAGTPYSESYAAKGNNSSKA</sequence>
<organism evidence="2 3">
    <name type="scientific">Orientia tsutsugamushi str. TA716</name>
    <dbReference type="NCBI Taxonomy" id="1359175"/>
    <lineage>
        <taxon>Bacteria</taxon>
        <taxon>Pseudomonadati</taxon>
        <taxon>Pseudomonadota</taxon>
        <taxon>Alphaproteobacteria</taxon>
        <taxon>Rickettsiales</taxon>
        <taxon>Rickettsiaceae</taxon>
        <taxon>Rickettsieae</taxon>
        <taxon>Orientia</taxon>
    </lineage>
</organism>
<dbReference type="EMBL" id="LAOA01000147">
    <property type="protein sequence ID" value="KJV71321.1"/>
    <property type="molecule type" value="Genomic_DNA"/>
</dbReference>
<evidence type="ECO:0000256" key="1">
    <source>
        <dbReference type="SAM" id="MobiDB-lite"/>
    </source>
</evidence>
<gene>
    <name evidence="2" type="ORF">OTSTA716_2291</name>
</gene>
<reference evidence="2 3" key="1">
    <citation type="submission" date="2015-01" db="EMBL/GenBank/DDBJ databases">
        <title>Genome Sequencing of Rickettsiales.</title>
        <authorList>
            <person name="Daugherty S.C."/>
            <person name="Su Q."/>
            <person name="Abolude K."/>
            <person name="Beier-Sexton M."/>
            <person name="Carlyon J.A."/>
            <person name="Carter R."/>
            <person name="Day N.P."/>
            <person name="Dumler S.J."/>
            <person name="Dyachenko V."/>
            <person name="Godinez A."/>
            <person name="Kurtti T.J."/>
            <person name="Lichay M."/>
            <person name="Mullins K.E."/>
            <person name="Ott S."/>
            <person name="Pappas-Brown V."/>
            <person name="Paris D.H."/>
            <person name="Patel P."/>
            <person name="Richards A.L."/>
            <person name="Sadzewicz L."/>
            <person name="Sears K."/>
            <person name="Seidman D."/>
            <person name="Sengamalay N."/>
            <person name="Stenos J."/>
            <person name="Tallon L.J."/>
            <person name="Vincent G."/>
            <person name="Fraser C.M."/>
            <person name="Munderloh U."/>
            <person name="Dunning-Hotopp J.C."/>
        </authorList>
    </citation>
    <scope>NUCLEOTIDE SEQUENCE [LARGE SCALE GENOMIC DNA]</scope>
    <source>
        <strain evidence="2 3">TA716</strain>
    </source>
</reference>
<dbReference type="PATRIC" id="fig|1359175.3.peg.695"/>
<proteinExistence type="predicted"/>
<name>A0A0F3NU79_ORITS</name>
<evidence type="ECO:0000313" key="3">
    <source>
        <dbReference type="Proteomes" id="UP000033671"/>
    </source>
</evidence>